<keyword evidence="3" id="KW-1185">Reference proteome</keyword>
<dbReference type="Proteomes" id="UP000515158">
    <property type="component" value="Unplaced"/>
</dbReference>
<evidence type="ECO:0000313" key="3">
    <source>
        <dbReference type="Proteomes" id="UP000515158"/>
    </source>
</evidence>
<dbReference type="RefSeq" id="XP_034253318.1">
    <property type="nucleotide sequence ID" value="XM_034397427.1"/>
</dbReference>
<gene>
    <name evidence="4" type="primary">LOC117652478</name>
</gene>
<dbReference type="KEGG" id="tpal:117652478"/>
<reference evidence="4" key="1">
    <citation type="submission" date="2025-08" db="UniProtKB">
        <authorList>
            <consortium name="RefSeq"/>
        </authorList>
    </citation>
    <scope>IDENTIFICATION</scope>
    <source>
        <tissue evidence="4">Total insect</tissue>
    </source>
</reference>
<sequence>MDDGDLQPARRYPPLQRTPPDYQTVIKFLVMASILDSVWVSGPRQTGSSCGLTGATTAPLRPLDLSPPCPPSPEPANVNNASRLEVQEALLQLNTTARDCLRRPGELSGASPTLRRVLSVLLSNAFVVWSNFGAALVASPQPRWLPGVPGGGGDPGTATSWRLPGPDDLDGLPAEKGATSPGPSSPRPWTAEASSAVQDEARVDAARTTDSVPWYVQLAYFATLVVVVVGMPCCPAVLQNACGFLMC</sequence>
<dbReference type="GeneID" id="117652478"/>
<evidence type="ECO:0000313" key="4">
    <source>
        <dbReference type="RefSeq" id="XP_034253318.1"/>
    </source>
</evidence>
<protein>
    <submittedName>
        <fullName evidence="4">Uncharacterized protein LOC117652478</fullName>
    </submittedName>
</protein>
<keyword evidence="2" id="KW-0472">Membrane</keyword>
<feature type="region of interest" description="Disordered" evidence="1">
    <location>
        <begin position="146"/>
        <end position="192"/>
    </location>
</feature>
<evidence type="ECO:0000256" key="2">
    <source>
        <dbReference type="SAM" id="Phobius"/>
    </source>
</evidence>
<accession>A0A6P9A5U3</accession>
<feature type="transmembrane region" description="Helical" evidence="2">
    <location>
        <begin position="218"/>
        <end position="238"/>
    </location>
</feature>
<dbReference type="OrthoDB" id="8196347at2759"/>
<keyword evidence="2" id="KW-0812">Transmembrane</keyword>
<dbReference type="AlphaFoldDB" id="A0A6P9A5U3"/>
<feature type="transmembrane region" description="Helical" evidence="2">
    <location>
        <begin position="117"/>
        <end position="138"/>
    </location>
</feature>
<dbReference type="InParanoid" id="A0A6P9A5U3"/>
<name>A0A6P9A5U3_THRPL</name>
<keyword evidence="2" id="KW-1133">Transmembrane helix</keyword>
<evidence type="ECO:0000256" key="1">
    <source>
        <dbReference type="SAM" id="MobiDB-lite"/>
    </source>
</evidence>
<proteinExistence type="predicted"/>
<organism evidence="4">
    <name type="scientific">Thrips palmi</name>
    <name type="common">Melon thrips</name>
    <dbReference type="NCBI Taxonomy" id="161013"/>
    <lineage>
        <taxon>Eukaryota</taxon>
        <taxon>Metazoa</taxon>
        <taxon>Ecdysozoa</taxon>
        <taxon>Arthropoda</taxon>
        <taxon>Hexapoda</taxon>
        <taxon>Insecta</taxon>
        <taxon>Pterygota</taxon>
        <taxon>Neoptera</taxon>
        <taxon>Paraneoptera</taxon>
        <taxon>Thysanoptera</taxon>
        <taxon>Terebrantia</taxon>
        <taxon>Thripoidea</taxon>
        <taxon>Thripidae</taxon>
        <taxon>Thrips</taxon>
    </lineage>
</organism>